<proteinExistence type="predicted"/>
<keyword evidence="1" id="KW-0472">Membrane</keyword>
<feature type="transmembrane region" description="Helical" evidence="1">
    <location>
        <begin position="17"/>
        <end position="36"/>
    </location>
</feature>
<accession>A0A4C1Z9V7</accession>
<reference evidence="2 3" key="1">
    <citation type="journal article" date="2019" name="Commun. Biol.">
        <title>The bagworm genome reveals a unique fibroin gene that provides high tensile strength.</title>
        <authorList>
            <person name="Kono N."/>
            <person name="Nakamura H."/>
            <person name="Ohtoshi R."/>
            <person name="Tomita M."/>
            <person name="Numata K."/>
            <person name="Arakawa K."/>
        </authorList>
    </citation>
    <scope>NUCLEOTIDE SEQUENCE [LARGE SCALE GENOMIC DNA]</scope>
</reference>
<evidence type="ECO:0000256" key="1">
    <source>
        <dbReference type="SAM" id="Phobius"/>
    </source>
</evidence>
<evidence type="ECO:0000313" key="3">
    <source>
        <dbReference type="Proteomes" id="UP000299102"/>
    </source>
</evidence>
<keyword evidence="1" id="KW-1133">Transmembrane helix</keyword>
<organism evidence="2 3">
    <name type="scientific">Eumeta variegata</name>
    <name type="common">Bagworm moth</name>
    <name type="synonym">Eumeta japonica</name>
    <dbReference type="NCBI Taxonomy" id="151549"/>
    <lineage>
        <taxon>Eukaryota</taxon>
        <taxon>Metazoa</taxon>
        <taxon>Ecdysozoa</taxon>
        <taxon>Arthropoda</taxon>
        <taxon>Hexapoda</taxon>
        <taxon>Insecta</taxon>
        <taxon>Pterygota</taxon>
        <taxon>Neoptera</taxon>
        <taxon>Endopterygota</taxon>
        <taxon>Lepidoptera</taxon>
        <taxon>Glossata</taxon>
        <taxon>Ditrysia</taxon>
        <taxon>Tineoidea</taxon>
        <taxon>Psychidae</taxon>
        <taxon>Oiketicinae</taxon>
        <taxon>Eumeta</taxon>
    </lineage>
</organism>
<gene>
    <name evidence="2" type="ORF">EVAR_58505_1</name>
</gene>
<comment type="caution">
    <text evidence="2">The sequence shown here is derived from an EMBL/GenBank/DDBJ whole genome shotgun (WGS) entry which is preliminary data.</text>
</comment>
<protein>
    <submittedName>
        <fullName evidence="2">Uncharacterized protein</fullName>
    </submittedName>
</protein>
<name>A0A4C1Z9V7_EUMVA</name>
<dbReference type="AlphaFoldDB" id="A0A4C1Z9V7"/>
<dbReference type="Proteomes" id="UP000299102">
    <property type="component" value="Unassembled WGS sequence"/>
</dbReference>
<keyword evidence="1" id="KW-0812">Transmembrane</keyword>
<dbReference type="EMBL" id="BGZK01001646">
    <property type="protein sequence ID" value="GBP83884.1"/>
    <property type="molecule type" value="Genomic_DNA"/>
</dbReference>
<sequence>MRCPALPGGGGPGPAEGGTLFICFLVSVVIWVRNYYNLSAPPLILRSPQTAALRLTIYIVIMYKIEKYSSITDGVEADSRPALGARGCRSSSQYFYRPFRAQGVLVACTRCRDKMFNFRYK</sequence>
<evidence type="ECO:0000313" key="2">
    <source>
        <dbReference type="EMBL" id="GBP83884.1"/>
    </source>
</evidence>
<keyword evidence="3" id="KW-1185">Reference proteome</keyword>